<dbReference type="InterPro" id="IPR039261">
    <property type="entry name" value="FNR_nucleotide-bd"/>
</dbReference>
<dbReference type="InterPro" id="IPR052353">
    <property type="entry name" value="Benzoxazolinone_Detox_Enz"/>
</dbReference>
<name>A0A9W8N7Y3_9PEZI</name>
<dbReference type="InterPro" id="IPR006058">
    <property type="entry name" value="2Fe2S_fd_BS"/>
</dbReference>
<dbReference type="PROSITE" id="PS00197">
    <property type="entry name" value="2FE2S_FER_1"/>
    <property type="match status" value="1"/>
</dbReference>
<sequence>MYDRSKGERMDIGEILRNLSWNSHVYVCGPQRILDEAVREAEKCGLGEDEIHFEAFSADTSGDPFEVEVVNRGGKVLQVEGEETLLDVLRKNFNEDEVPSSCEVGNCGTCRVTLKSGKVEHRGTALTGEDKRESLLSCVSRGVGRIAIEI</sequence>
<dbReference type="SUPFAM" id="SSF54292">
    <property type="entry name" value="2Fe-2S ferredoxin-like"/>
    <property type="match status" value="1"/>
</dbReference>
<organism evidence="4 5">
    <name type="scientific">Xylaria arbuscula</name>
    <dbReference type="NCBI Taxonomy" id="114810"/>
    <lineage>
        <taxon>Eukaryota</taxon>
        <taxon>Fungi</taxon>
        <taxon>Dikarya</taxon>
        <taxon>Ascomycota</taxon>
        <taxon>Pezizomycotina</taxon>
        <taxon>Sordariomycetes</taxon>
        <taxon>Xylariomycetidae</taxon>
        <taxon>Xylariales</taxon>
        <taxon>Xylariaceae</taxon>
        <taxon>Xylaria</taxon>
    </lineage>
</organism>
<evidence type="ECO:0000313" key="4">
    <source>
        <dbReference type="EMBL" id="KAJ3561859.1"/>
    </source>
</evidence>
<evidence type="ECO:0000259" key="3">
    <source>
        <dbReference type="PROSITE" id="PS51085"/>
    </source>
</evidence>
<evidence type="ECO:0000256" key="2">
    <source>
        <dbReference type="ARBA" id="ARBA00023014"/>
    </source>
</evidence>
<proteinExistence type="predicted"/>
<evidence type="ECO:0000256" key="1">
    <source>
        <dbReference type="ARBA" id="ARBA00022714"/>
    </source>
</evidence>
<dbReference type="PANTHER" id="PTHR30212">
    <property type="entry name" value="PROTEIN YIIM"/>
    <property type="match status" value="1"/>
</dbReference>
<dbReference type="SUPFAM" id="SSF52343">
    <property type="entry name" value="Ferredoxin reductase-like, C-terminal NADP-linked domain"/>
    <property type="match status" value="1"/>
</dbReference>
<dbReference type="Proteomes" id="UP001148614">
    <property type="component" value="Unassembled WGS sequence"/>
</dbReference>
<gene>
    <name evidence="4" type="ORF">NPX13_g8781</name>
</gene>
<dbReference type="Pfam" id="PF00111">
    <property type="entry name" value="Fer2"/>
    <property type="match status" value="1"/>
</dbReference>
<keyword evidence="1" id="KW-0001">2Fe-2S</keyword>
<reference evidence="4" key="1">
    <citation type="submission" date="2022-07" db="EMBL/GenBank/DDBJ databases">
        <title>Genome Sequence of Xylaria arbuscula.</title>
        <authorList>
            <person name="Buettner E."/>
        </authorList>
    </citation>
    <scope>NUCLEOTIDE SEQUENCE</scope>
    <source>
        <strain evidence="4">VT107</strain>
    </source>
</reference>
<dbReference type="PROSITE" id="PS51085">
    <property type="entry name" value="2FE2S_FER_2"/>
    <property type="match status" value="1"/>
</dbReference>
<dbReference type="GO" id="GO:0051537">
    <property type="term" value="F:2 iron, 2 sulfur cluster binding"/>
    <property type="evidence" value="ECO:0007669"/>
    <property type="project" value="UniProtKB-KW"/>
</dbReference>
<dbReference type="PANTHER" id="PTHR30212:SF2">
    <property type="entry name" value="PROTEIN YIIM"/>
    <property type="match status" value="1"/>
</dbReference>
<dbReference type="InterPro" id="IPR012675">
    <property type="entry name" value="Beta-grasp_dom_sf"/>
</dbReference>
<dbReference type="Gene3D" id="3.10.20.30">
    <property type="match status" value="1"/>
</dbReference>
<dbReference type="Gene3D" id="3.40.50.80">
    <property type="entry name" value="Nucleotide-binding domain of ferredoxin-NADP reductase (FNR) module"/>
    <property type="match status" value="1"/>
</dbReference>
<keyword evidence="5" id="KW-1185">Reference proteome</keyword>
<accession>A0A9W8N7Y3</accession>
<dbReference type="EMBL" id="JANPWZ010001994">
    <property type="protein sequence ID" value="KAJ3561859.1"/>
    <property type="molecule type" value="Genomic_DNA"/>
</dbReference>
<evidence type="ECO:0000313" key="5">
    <source>
        <dbReference type="Proteomes" id="UP001148614"/>
    </source>
</evidence>
<protein>
    <recommendedName>
        <fullName evidence="3">2Fe-2S ferredoxin-type domain-containing protein</fullName>
    </recommendedName>
</protein>
<keyword evidence="1" id="KW-0479">Metal-binding</keyword>
<dbReference type="VEuPathDB" id="FungiDB:F4678DRAFT_54232"/>
<dbReference type="InterPro" id="IPR036010">
    <property type="entry name" value="2Fe-2S_ferredoxin-like_sf"/>
</dbReference>
<feature type="domain" description="2Fe-2S ferredoxin-type" evidence="3">
    <location>
        <begin position="65"/>
        <end position="150"/>
    </location>
</feature>
<dbReference type="AlphaFoldDB" id="A0A9W8N7Y3"/>
<dbReference type="InterPro" id="IPR001041">
    <property type="entry name" value="2Fe-2S_ferredoxin-type"/>
</dbReference>
<keyword evidence="2" id="KW-0411">Iron-sulfur</keyword>
<comment type="caution">
    <text evidence="4">The sequence shown here is derived from an EMBL/GenBank/DDBJ whole genome shotgun (WGS) entry which is preliminary data.</text>
</comment>
<keyword evidence="1" id="KW-0408">Iron</keyword>
<dbReference type="CDD" id="cd00207">
    <property type="entry name" value="fer2"/>
    <property type="match status" value="1"/>
</dbReference>